<evidence type="ECO:0000313" key="2">
    <source>
        <dbReference type="Proteomes" id="UP000829447"/>
    </source>
</evidence>
<protein>
    <submittedName>
        <fullName evidence="1">Uncharacterized protein</fullName>
    </submittedName>
</protein>
<dbReference type="EMBL" id="CM040456">
    <property type="protein sequence ID" value="MCI4376341.1"/>
    <property type="molecule type" value="Genomic_DNA"/>
</dbReference>
<name>A0ACC5WCA9_PANGG</name>
<evidence type="ECO:0000313" key="1">
    <source>
        <dbReference type="EMBL" id="MCI4376341.1"/>
    </source>
</evidence>
<reference evidence="1 2" key="1">
    <citation type="journal article" date="2022" name="bioRxiv">
        <title>An ancient truncated duplication of the anti-Mullerian hormone receptor type 2 gene is a potential conserved master sex determinant in the Pangasiidae catfish family.</title>
        <authorList>
            <person name="Wen M."/>
            <person name="Pan Q."/>
            <person name="Jouanno E."/>
            <person name="Montfort J."/>
            <person name="Zahm M."/>
            <person name="Cabau C."/>
            <person name="Klopp C."/>
            <person name="Iampietro C."/>
            <person name="Roques C."/>
            <person name="Bouchez O."/>
            <person name="Castinel A."/>
            <person name="Donnadieu C."/>
            <person name="Parrinello H."/>
            <person name="Poncet C."/>
            <person name="Belmonte E."/>
            <person name="Gautier V."/>
            <person name="Avarre J.-C."/>
            <person name="Dugue R."/>
            <person name="Gustiano R."/>
            <person name="Ha T.T.T."/>
            <person name="Campet M."/>
            <person name="Sriphairoj K."/>
            <person name="Ribolli J."/>
            <person name="de Almeida F.L."/>
            <person name="Desvignes T."/>
            <person name="Postlethwait J.H."/>
            <person name="Bucao C.F."/>
            <person name="Robinson-Rechavi M."/>
            <person name="Bobe J."/>
            <person name="Herpin A."/>
            <person name="Guiguen Y."/>
        </authorList>
    </citation>
    <scope>NUCLEOTIDE SEQUENCE [LARGE SCALE GENOMIC DNA]</scope>
    <source>
        <strain evidence="1">YG-Dec2019</strain>
    </source>
</reference>
<comment type="caution">
    <text evidence="1">The sequence shown here is derived from an EMBL/GenBank/DDBJ whole genome shotgun (WGS) entry which is preliminary data.</text>
</comment>
<accession>A0ACC5WCA9</accession>
<proteinExistence type="predicted"/>
<organism evidence="1 2">
    <name type="scientific">Pangasianodon gigas</name>
    <name type="common">Mekong giant catfish</name>
    <name type="synonym">Pangasius gigas</name>
    <dbReference type="NCBI Taxonomy" id="30993"/>
    <lineage>
        <taxon>Eukaryota</taxon>
        <taxon>Metazoa</taxon>
        <taxon>Chordata</taxon>
        <taxon>Craniata</taxon>
        <taxon>Vertebrata</taxon>
        <taxon>Euteleostomi</taxon>
        <taxon>Actinopterygii</taxon>
        <taxon>Neopterygii</taxon>
        <taxon>Teleostei</taxon>
        <taxon>Ostariophysi</taxon>
        <taxon>Siluriformes</taxon>
        <taxon>Pangasiidae</taxon>
        <taxon>Pangasianodon</taxon>
    </lineage>
</organism>
<dbReference type="Proteomes" id="UP000829447">
    <property type="component" value="Linkage Group LG3"/>
</dbReference>
<gene>
    <name evidence="1" type="ORF">PGIGA_G00187370</name>
</gene>
<sequence>MKEMSASGNNMLGGQQPQKHYGITSSISLAFPRDIDHLYTQKLMEAMKPFGVFEDEDELNHRLAVLGKLNSFVKEWIAEISESKNLPPSAIANVGGKIFTFGSYRLGVHTKGADIDALCVAPRHVERSDFFTSFFEKLKQHDEIKDLRAVEDAFVPVIKFKFDGIEIDLLFARLALQSIPDNLDLRGDSLLRNLDIRCIRSLNGCRVTDEILYLVPNKENFRLTLRAIKLWAKRRGIYSNMLGFLGGVSWAMLVARTCQLYPNAVAATLVHKFFLVFSKWEWPNPVLLKQPEDSNLNLPVWDPRVNPSDRYHLMPIITPAYPQQNSTYNVSTSTRTIMSEEFKYGLTVTDEILQGKAEWSKLFEPPNFFQKYKHYIVLTASASTEENHLEWVGLVESKIRVLVGNLERNEYITLAHVNPQSFPWSKESRNDNEFVSMWFIGIIFKKLENADCVNIDLTYDIQSFTDTVYRQASNINMLKEGMTIEATHVRKKQLHQYLPAELVHRGKKKSLGDLNRSSNGGGSKRCSLDGSQLDSSRDTDTGTPFSSPTPVIKSCKSASTPDDSITPPKPSVPMFVDSSPSSESSPPKKGPGMSIPVIGAKTSVTQVAKPTVPIAGSTIPTVVGRNVMPRMSPPKISSSDLTNGLNGAAPKRPHSPSLEEPHKKLKDTEQQVFSDDYTFKEPYPPSSNGQEAGDGPTGEGHAITKPMPIPTIDTSRTQRLPSKELPDASSPVPTSNLRVIKNSIRLTLNR</sequence>
<keyword evidence="2" id="KW-1185">Reference proteome</keyword>